<dbReference type="EMBL" id="ML995836">
    <property type="protein sequence ID" value="KAF2769218.1"/>
    <property type="molecule type" value="Genomic_DNA"/>
</dbReference>
<proteinExistence type="predicted"/>
<organism evidence="1 2">
    <name type="scientific">Teratosphaeria nubilosa</name>
    <dbReference type="NCBI Taxonomy" id="161662"/>
    <lineage>
        <taxon>Eukaryota</taxon>
        <taxon>Fungi</taxon>
        <taxon>Dikarya</taxon>
        <taxon>Ascomycota</taxon>
        <taxon>Pezizomycotina</taxon>
        <taxon>Dothideomycetes</taxon>
        <taxon>Dothideomycetidae</taxon>
        <taxon>Mycosphaerellales</taxon>
        <taxon>Teratosphaeriaceae</taxon>
        <taxon>Teratosphaeria</taxon>
    </lineage>
</organism>
<evidence type="ECO:0000313" key="1">
    <source>
        <dbReference type="EMBL" id="KAF2769218.1"/>
    </source>
</evidence>
<dbReference type="AlphaFoldDB" id="A0A6G1L9X0"/>
<evidence type="ECO:0000313" key="2">
    <source>
        <dbReference type="Proteomes" id="UP000799436"/>
    </source>
</evidence>
<accession>A0A6G1L9X0</accession>
<name>A0A6G1L9X0_9PEZI</name>
<feature type="non-terminal residue" evidence="1">
    <location>
        <position position="1"/>
    </location>
</feature>
<keyword evidence="2" id="KW-1185">Reference proteome</keyword>
<gene>
    <name evidence="1" type="ORF">EJ03DRAFT_362638</name>
</gene>
<dbReference type="Proteomes" id="UP000799436">
    <property type="component" value="Unassembled WGS sequence"/>
</dbReference>
<reference evidence="1" key="1">
    <citation type="journal article" date="2020" name="Stud. Mycol.">
        <title>101 Dothideomycetes genomes: a test case for predicting lifestyles and emergence of pathogens.</title>
        <authorList>
            <person name="Haridas S."/>
            <person name="Albert R."/>
            <person name="Binder M."/>
            <person name="Bloem J."/>
            <person name="Labutti K."/>
            <person name="Salamov A."/>
            <person name="Andreopoulos B."/>
            <person name="Baker S."/>
            <person name="Barry K."/>
            <person name="Bills G."/>
            <person name="Bluhm B."/>
            <person name="Cannon C."/>
            <person name="Castanera R."/>
            <person name="Culley D."/>
            <person name="Daum C."/>
            <person name="Ezra D."/>
            <person name="Gonzalez J."/>
            <person name="Henrissat B."/>
            <person name="Kuo A."/>
            <person name="Liang C."/>
            <person name="Lipzen A."/>
            <person name="Lutzoni F."/>
            <person name="Magnuson J."/>
            <person name="Mondo S."/>
            <person name="Nolan M."/>
            <person name="Ohm R."/>
            <person name="Pangilinan J."/>
            <person name="Park H.-J."/>
            <person name="Ramirez L."/>
            <person name="Alfaro M."/>
            <person name="Sun H."/>
            <person name="Tritt A."/>
            <person name="Yoshinaga Y."/>
            <person name="Zwiers L.-H."/>
            <person name="Turgeon B."/>
            <person name="Goodwin S."/>
            <person name="Spatafora J."/>
            <person name="Crous P."/>
            <person name="Grigoriev I."/>
        </authorList>
    </citation>
    <scope>NUCLEOTIDE SEQUENCE</scope>
    <source>
        <strain evidence="1">CBS 116005</strain>
    </source>
</reference>
<protein>
    <submittedName>
        <fullName evidence="1">Uncharacterized protein</fullName>
    </submittedName>
</protein>
<sequence>VRVLIHNSVRLTFSRWAYGIFGVLIHVPRSSPCKKRYAKMRTEGQPVRQKDPAGFDEQAGRWFQAYEQTCIFVLFCMQECRAEVQEQQLTYHLRGSASQLPLRQYEEAEGHCHHPCWSTFSKKGKQFGLRSEDGCGFYSAGWQPRKYDT</sequence>